<evidence type="ECO:0000313" key="2">
    <source>
        <dbReference type="Proteomes" id="UP000240642"/>
    </source>
</evidence>
<dbReference type="Pfam" id="PF16857">
    <property type="entry name" value="RNA_pol_inhib"/>
    <property type="match status" value="1"/>
</dbReference>
<reference evidence="2" key="1">
    <citation type="submission" date="2018-02" db="EMBL/GenBank/DDBJ databases">
        <authorList>
            <person name="Gaevskaya N.E."/>
            <person name="Tyurina A.V."/>
            <person name="Pogozhova M.P."/>
            <person name="Pisanov R.V."/>
            <person name="Vodopyanov A.S."/>
            <person name="Ivanov S.A."/>
        </authorList>
    </citation>
    <scope>NUCLEOTIDE SEQUENCE [LARGE SCALE GENOMIC DNA]</scope>
</reference>
<gene>
    <name evidence="1" type="ORF">Rostov1_00049</name>
</gene>
<protein>
    <submittedName>
        <fullName evidence="1">Uncharacterized protein</fullName>
    </submittedName>
</protein>
<name>A0A2P0ZKC0_9CAUD</name>
<organism evidence="1 2">
    <name type="scientific">Vibrio phage Rostov-1</name>
    <dbReference type="NCBI Taxonomy" id="2086639"/>
    <lineage>
        <taxon>Viruses</taxon>
        <taxon>Duplodnaviria</taxon>
        <taxon>Heunggongvirae</taxon>
        <taxon>Uroviricota</taxon>
        <taxon>Caudoviricetes</taxon>
        <taxon>Autographivirales</taxon>
        <taxon>Autotranscriptaviridae</taxon>
        <taxon>Studiervirinae</taxon>
        <taxon>Chatterjeevirus</taxon>
        <taxon>Chatterjeevirus N4</taxon>
    </lineage>
</organism>
<dbReference type="Proteomes" id="UP000240642">
    <property type="component" value="Genome"/>
</dbReference>
<dbReference type="Gene3D" id="3.10.20.510">
    <property type="entry name" value="RNA polymerase inhibitor"/>
    <property type="match status" value="1"/>
</dbReference>
<dbReference type="InterPro" id="IPR016412">
    <property type="entry name" value="RNA_pol_inhibitor"/>
</dbReference>
<sequence length="41" mass="4829">MEVPVFAEDIGQTAEWAEEAYESQGYKVNRIREARDWEPVE</sequence>
<accession>A0A2P0ZKC0</accession>
<proteinExistence type="predicted"/>
<evidence type="ECO:0000313" key="1">
    <source>
        <dbReference type="EMBL" id="AVH85443.1"/>
    </source>
</evidence>
<dbReference type="EMBL" id="MG957431">
    <property type="protein sequence ID" value="AVH85443.1"/>
    <property type="molecule type" value="Genomic_DNA"/>
</dbReference>
<dbReference type="InterPro" id="IPR038715">
    <property type="entry name" value="RNA_pol_inhibitor_sf"/>
</dbReference>